<evidence type="ECO:0008006" key="3">
    <source>
        <dbReference type="Google" id="ProtNLM"/>
    </source>
</evidence>
<accession>A0ABQ1MYH1</accession>
<name>A0ABQ1MYH1_9BACT</name>
<dbReference type="PROSITE" id="PS51257">
    <property type="entry name" value="PROKAR_LIPOPROTEIN"/>
    <property type="match status" value="1"/>
</dbReference>
<dbReference type="Proteomes" id="UP000635885">
    <property type="component" value="Unassembled WGS sequence"/>
</dbReference>
<dbReference type="RefSeq" id="WP_188443586.1">
    <property type="nucleotide sequence ID" value="NZ_BMFD01000010.1"/>
</dbReference>
<keyword evidence="2" id="KW-1185">Reference proteome</keyword>
<evidence type="ECO:0000313" key="1">
    <source>
        <dbReference type="EMBL" id="GGC46655.1"/>
    </source>
</evidence>
<proteinExistence type="predicted"/>
<dbReference type="EMBL" id="BMFD01000010">
    <property type="protein sequence ID" value="GGC46655.1"/>
    <property type="molecule type" value="Genomic_DNA"/>
</dbReference>
<evidence type="ECO:0000313" key="2">
    <source>
        <dbReference type="Proteomes" id="UP000635885"/>
    </source>
</evidence>
<reference evidence="2" key="1">
    <citation type="journal article" date="2019" name="Int. J. Syst. Evol. Microbiol.">
        <title>The Global Catalogue of Microorganisms (GCM) 10K type strain sequencing project: providing services to taxonomists for standard genome sequencing and annotation.</title>
        <authorList>
            <consortium name="The Broad Institute Genomics Platform"/>
            <consortium name="The Broad Institute Genome Sequencing Center for Infectious Disease"/>
            <person name="Wu L."/>
            <person name="Ma J."/>
        </authorList>
    </citation>
    <scope>NUCLEOTIDE SEQUENCE [LARGE SCALE GENOMIC DNA]</scope>
    <source>
        <strain evidence="2">CGMCC 1.12479</strain>
    </source>
</reference>
<gene>
    <name evidence="1" type="ORF">GCM10010993_26600</name>
</gene>
<protein>
    <recommendedName>
        <fullName evidence="3">Collagen-like protein</fullName>
    </recommendedName>
</protein>
<sequence length="180" mass="20273">MKNLIKVIMVLGLSAFFACEGPPGPPGFDGRDGLDGITILGEVFEVENVNFNSVNGFKSDIFEFNPPIEPSDKLLAFILWDVENNTDVWRALPQVNFEFSNGVFSYNYDFTRFDFTFFMEGNFNLSTLPSEFTTNQVFRVVIIPADFASANSRVNFDDYDAVMDMLGKTDADVIKLQPKN</sequence>
<comment type="caution">
    <text evidence="1">The sequence shown here is derived from an EMBL/GenBank/DDBJ whole genome shotgun (WGS) entry which is preliminary data.</text>
</comment>
<organism evidence="1 2">
    <name type="scientific">Belliella aquatica</name>
    <dbReference type="NCBI Taxonomy" id="1323734"/>
    <lineage>
        <taxon>Bacteria</taxon>
        <taxon>Pseudomonadati</taxon>
        <taxon>Bacteroidota</taxon>
        <taxon>Cytophagia</taxon>
        <taxon>Cytophagales</taxon>
        <taxon>Cyclobacteriaceae</taxon>
        <taxon>Belliella</taxon>
    </lineage>
</organism>